<comment type="caution">
    <text evidence="2">The sequence shown here is derived from an EMBL/GenBank/DDBJ whole genome shotgun (WGS) entry which is preliminary data.</text>
</comment>
<keyword evidence="3" id="KW-1185">Reference proteome</keyword>
<dbReference type="EMBL" id="BCSY01000019">
    <property type="protein sequence ID" value="GAS93548.1"/>
    <property type="molecule type" value="Genomic_DNA"/>
</dbReference>
<dbReference type="CDD" id="cd00093">
    <property type="entry name" value="HTH_XRE"/>
    <property type="match status" value="1"/>
</dbReference>
<protein>
    <submittedName>
        <fullName evidence="2">DNA-binding helix-turn-helix protein</fullName>
    </submittedName>
</protein>
<dbReference type="SUPFAM" id="SSF47413">
    <property type="entry name" value="lambda repressor-like DNA-binding domains"/>
    <property type="match status" value="1"/>
</dbReference>
<name>A0A100W8F7_MYCCR</name>
<evidence type="ECO:0000313" key="2">
    <source>
        <dbReference type="EMBL" id="GAS93548.1"/>
    </source>
</evidence>
<dbReference type="AlphaFoldDB" id="A0A100W8F7"/>
<dbReference type="Pfam" id="PF01381">
    <property type="entry name" value="HTH_3"/>
    <property type="match status" value="1"/>
</dbReference>
<dbReference type="Proteomes" id="UP000069443">
    <property type="component" value="Unassembled WGS sequence"/>
</dbReference>
<sequence length="74" mass="7979">MPDVVRAAIAEEVRAYMARRRLSQMALADRTGISSSTLSRRLLGESDVTVGELYRIAQVLGTDLVTLLGTKASA</sequence>
<evidence type="ECO:0000259" key="1">
    <source>
        <dbReference type="PROSITE" id="PS50943"/>
    </source>
</evidence>
<evidence type="ECO:0000313" key="3">
    <source>
        <dbReference type="Proteomes" id="UP000069443"/>
    </source>
</evidence>
<dbReference type="Gene3D" id="1.10.260.40">
    <property type="entry name" value="lambda repressor-like DNA-binding domains"/>
    <property type="match status" value="1"/>
</dbReference>
<dbReference type="PROSITE" id="PS50943">
    <property type="entry name" value="HTH_CROC1"/>
    <property type="match status" value="1"/>
</dbReference>
<accession>A0A100W8F7</accession>
<proteinExistence type="predicted"/>
<reference evidence="3" key="2">
    <citation type="submission" date="2016-02" db="EMBL/GenBank/DDBJ databases">
        <title>Draft genome sequence of five rapidly growing Mycobacterium species.</title>
        <authorList>
            <person name="Katahira K."/>
            <person name="Gotou Y."/>
            <person name="Iida K."/>
            <person name="Ogura Y."/>
            <person name="Hayashi T."/>
        </authorList>
    </citation>
    <scope>NUCLEOTIDE SEQUENCE [LARGE SCALE GENOMIC DNA]</scope>
    <source>
        <strain evidence="3">JCM15298</strain>
    </source>
</reference>
<dbReference type="SMART" id="SM00530">
    <property type="entry name" value="HTH_XRE"/>
    <property type="match status" value="1"/>
</dbReference>
<reference evidence="3" key="1">
    <citation type="journal article" date="2016" name="Genome Announc.">
        <title>Draft Genome Sequences of Five Rapidly Growing Mycobacterium Species, M. thermoresistibile, M. fortuitum subsp. acetamidolyticum, M. canariasense, M. brisbanense, and M. novocastrense.</title>
        <authorList>
            <person name="Katahira K."/>
            <person name="Ogura Y."/>
            <person name="Gotoh Y."/>
            <person name="Hayashi T."/>
        </authorList>
    </citation>
    <scope>NUCLEOTIDE SEQUENCE [LARGE SCALE GENOMIC DNA]</scope>
    <source>
        <strain evidence="3">JCM15298</strain>
    </source>
</reference>
<feature type="domain" description="HTH cro/C1-type" evidence="1">
    <location>
        <begin position="13"/>
        <end position="67"/>
    </location>
</feature>
<gene>
    <name evidence="2" type="ORF">RMCC_0514</name>
</gene>
<dbReference type="InterPro" id="IPR010982">
    <property type="entry name" value="Lambda_DNA-bd_dom_sf"/>
</dbReference>
<organism evidence="2 3">
    <name type="scientific">Mycolicibacterium canariasense</name>
    <name type="common">Mycobacterium canariasense</name>
    <dbReference type="NCBI Taxonomy" id="228230"/>
    <lineage>
        <taxon>Bacteria</taxon>
        <taxon>Bacillati</taxon>
        <taxon>Actinomycetota</taxon>
        <taxon>Actinomycetes</taxon>
        <taxon>Mycobacteriales</taxon>
        <taxon>Mycobacteriaceae</taxon>
        <taxon>Mycolicibacterium</taxon>
    </lineage>
</organism>
<dbReference type="GO" id="GO:0003677">
    <property type="term" value="F:DNA binding"/>
    <property type="evidence" value="ECO:0007669"/>
    <property type="project" value="UniProtKB-KW"/>
</dbReference>
<dbReference type="InterPro" id="IPR001387">
    <property type="entry name" value="Cro/C1-type_HTH"/>
</dbReference>
<keyword evidence="2" id="KW-0238">DNA-binding</keyword>